<dbReference type="Ensembl" id="ENSMUST00000189511.2">
    <property type="protein sequence ID" value="ENSMUSP00000141034.2"/>
    <property type="gene ID" value="ENSMUSG00000101818.2"/>
</dbReference>
<feature type="transmembrane region" description="Helical" evidence="1">
    <location>
        <begin position="6"/>
        <end position="30"/>
    </location>
</feature>
<dbReference type="BioGRID-ORCS" id="100043180">
    <property type="hits" value="0 hits in 32 CRISPR screens"/>
</dbReference>
<dbReference type="OMA" id="SMRNHIP"/>
<keyword evidence="4" id="KW-1185">Reference proteome</keyword>
<evidence type="ECO:0000256" key="1">
    <source>
        <dbReference type="SAM" id="Phobius"/>
    </source>
</evidence>
<evidence type="ECO:0000313" key="4">
    <source>
        <dbReference type="Proteomes" id="UP000000589"/>
    </source>
</evidence>
<dbReference type="Bgee" id="ENSMUSG00000101818">
    <property type="expression patterns" value="Expressed in spermatid and 11 other cell types or tissues"/>
</dbReference>
<dbReference type="SMR" id="A0A087WSG3"/>
<dbReference type="OrthoDB" id="9632357at2759"/>
<dbReference type="PaxDb" id="10090-ENSMUSP00000141034"/>
<reference evidence="2" key="4">
    <citation type="submission" date="2025-09" db="UniProtKB">
        <authorList>
            <consortium name="Ensembl"/>
        </authorList>
    </citation>
    <scope>IDENTIFICATION</scope>
    <source>
        <strain evidence="2">C57BL/6J</strain>
    </source>
</reference>
<organism evidence="2 4">
    <name type="scientific">Mus musculus</name>
    <name type="common">Mouse</name>
    <dbReference type="NCBI Taxonomy" id="10090"/>
    <lineage>
        <taxon>Eukaryota</taxon>
        <taxon>Metazoa</taxon>
        <taxon>Chordata</taxon>
        <taxon>Craniata</taxon>
        <taxon>Vertebrata</taxon>
        <taxon>Euteleostomi</taxon>
        <taxon>Mammalia</taxon>
        <taxon>Eutheria</taxon>
        <taxon>Euarchontoglires</taxon>
        <taxon>Glires</taxon>
        <taxon>Rodentia</taxon>
        <taxon>Myomorpha</taxon>
        <taxon>Muroidea</taxon>
        <taxon>Muridae</taxon>
        <taxon>Murinae</taxon>
        <taxon>Mus</taxon>
        <taxon>Mus</taxon>
    </lineage>
</organism>
<dbReference type="HOGENOM" id="CLU_1991909_0_0_1"/>
<reference evidence="2 4" key="2">
    <citation type="journal article" date="2011" name="PLoS Biol.">
        <title>Modernizing reference genome assemblies.</title>
        <authorList>
            <person name="Church D.M."/>
            <person name="Schneider V.A."/>
            <person name="Graves T."/>
            <person name="Auger K."/>
            <person name="Cunningham F."/>
            <person name="Bouk N."/>
            <person name="Chen H.C."/>
            <person name="Agarwala R."/>
            <person name="McLaren W.M."/>
            <person name="Ritchie G.R."/>
            <person name="Albracht D."/>
            <person name="Kremitzki M."/>
            <person name="Rock S."/>
            <person name="Kotkiewicz H."/>
            <person name="Kremitzki C."/>
            <person name="Wollam A."/>
            <person name="Trani L."/>
            <person name="Fulton L."/>
            <person name="Fulton R."/>
            <person name="Matthews L."/>
            <person name="Whitehead S."/>
            <person name="Chow W."/>
            <person name="Torrance J."/>
            <person name="Dunn M."/>
            <person name="Harden G."/>
            <person name="Threadgold G."/>
            <person name="Wood J."/>
            <person name="Collins J."/>
            <person name="Heath P."/>
            <person name="Griffiths G."/>
            <person name="Pelan S."/>
            <person name="Grafham D."/>
            <person name="Eichler E.E."/>
            <person name="Weinstock G."/>
            <person name="Mardis E.R."/>
            <person name="Wilson R.K."/>
            <person name="Howe K."/>
            <person name="Flicek P."/>
            <person name="Hubbard T."/>
        </authorList>
    </citation>
    <scope>NUCLEOTIDE SEQUENCE [LARGE SCALE GENOMIC DNA]</scope>
    <source>
        <strain evidence="2 4">C57BL/6J</strain>
    </source>
</reference>
<evidence type="ECO:0000313" key="2">
    <source>
        <dbReference type="Ensembl" id="ENSMUSP00000141034.2"/>
    </source>
</evidence>
<dbReference type="RNAct" id="A0A087WSG3">
    <property type="molecule type" value="protein"/>
</dbReference>
<reference evidence="2 4" key="1">
    <citation type="journal article" date="2009" name="PLoS Biol.">
        <title>Lineage-specific biology revealed by a finished genome assembly of the mouse.</title>
        <authorList>
            <consortium name="Mouse Genome Sequencing Consortium"/>
            <person name="Church D.M."/>
            <person name="Goodstadt L."/>
            <person name="Hillier L.W."/>
            <person name="Zody M.C."/>
            <person name="Goldstein S."/>
            <person name="She X."/>
            <person name="Bult C.J."/>
            <person name="Agarwala R."/>
            <person name="Cherry J.L."/>
            <person name="DiCuccio M."/>
            <person name="Hlavina W."/>
            <person name="Kapustin Y."/>
            <person name="Meric P."/>
            <person name="Maglott D."/>
            <person name="Birtle Z."/>
            <person name="Marques A.C."/>
            <person name="Graves T."/>
            <person name="Zhou S."/>
            <person name="Teague B."/>
            <person name="Potamousis K."/>
            <person name="Churas C."/>
            <person name="Place M."/>
            <person name="Herschleb J."/>
            <person name="Runnheim R."/>
            <person name="Forrest D."/>
            <person name="Amos-Landgraf J."/>
            <person name="Schwartz D.C."/>
            <person name="Cheng Z."/>
            <person name="Lindblad-Toh K."/>
            <person name="Eichler E.E."/>
            <person name="Ponting C.P."/>
        </authorList>
    </citation>
    <scope>NUCLEOTIDE SEQUENCE [LARGE SCALE GENOMIC DNA]</scope>
    <source>
        <strain evidence="2 4">C57BL/6J</strain>
    </source>
</reference>
<keyword evidence="1" id="KW-0812">Transmembrane</keyword>
<dbReference type="VEuPathDB" id="HostDB:ENSMUSG00000101818"/>
<reference evidence="2" key="3">
    <citation type="submission" date="2025-08" db="UniProtKB">
        <authorList>
            <consortium name="Ensembl"/>
        </authorList>
    </citation>
    <scope>IDENTIFICATION</scope>
    <source>
        <strain evidence="2">C57BL/6J</strain>
    </source>
</reference>
<accession>A0A087WSG3</accession>
<keyword evidence="1" id="KW-0472">Membrane</keyword>
<dbReference type="AlphaFoldDB" id="A0A087WSG3"/>
<dbReference type="MGI" id="MGI:5578975">
    <property type="gene designation" value="Gm28269"/>
</dbReference>
<sequence length="125" mass="13857">MINVNLILLIVSCSLLILIISLLTLLFQLIMGKKSPKKLYPGGKKVTAIRNHIPFVPLSINRILLASGVRRGPGKKQASVKTNSLNSKVDKLEQFMMIKGLYDCVKIIKKPTRKPDKDSDSDGNN</sequence>
<gene>
    <name evidence="2 3" type="primary">Gm28269</name>
</gene>
<keyword evidence="5" id="KW-1267">Proteomics identification</keyword>
<name>A0A087WSG3_MOUSE</name>
<dbReference type="ProteomicsDB" id="333090"/>
<proteinExistence type="evidence at protein level"/>
<evidence type="ECO:0000313" key="3">
    <source>
        <dbReference type="MGI" id="MGI:5578975"/>
    </source>
</evidence>
<dbReference type="Proteomes" id="UP000000589">
    <property type="component" value="Chromosome X"/>
</dbReference>
<evidence type="ECO:0007829" key="5">
    <source>
        <dbReference type="ProteomicsDB" id="A0A087WSG3"/>
    </source>
</evidence>
<keyword evidence="1" id="KW-1133">Transmembrane helix</keyword>
<dbReference type="AGR" id="MGI:5578975"/>
<protein>
    <submittedName>
        <fullName evidence="2">Predicted gene 28269</fullName>
    </submittedName>
</protein>
<dbReference type="GeneTree" id="ENSGT00860000135780"/>
<dbReference type="InParanoid" id="A0A087WSG3"/>